<evidence type="ECO:0000256" key="4">
    <source>
        <dbReference type="ARBA" id="ARBA00023163"/>
    </source>
</evidence>
<dbReference type="EMBL" id="KQ257464">
    <property type="protein sequence ID" value="KNC97371.1"/>
    <property type="molecule type" value="Genomic_DNA"/>
</dbReference>
<dbReference type="SUPFAM" id="SSF47113">
    <property type="entry name" value="Histone-fold"/>
    <property type="match status" value="1"/>
</dbReference>
<dbReference type="eggNOG" id="KOG3334">
    <property type="taxonomic scope" value="Eukaryota"/>
</dbReference>
<accession>A0A0L0H8Q3</accession>
<feature type="compositionally biased region" description="Polar residues" evidence="6">
    <location>
        <begin position="260"/>
        <end position="269"/>
    </location>
</feature>
<evidence type="ECO:0000256" key="6">
    <source>
        <dbReference type="SAM" id="MobiDB-lite"/>
    </source>
</evidence>
<feature type="region of interest" description="Disordered" evidence="6">
    <location>
        <begin position="219"/>
        <end position="300"/>
    </location>
</feature>
<evidence type="ECO:0000313" key="8">
    <source>
        <dbReference type="Proteomes" id="UP000053201"/>
    </source>
</evidence>
<keyword evidence="4" id="KW-0804">Transcription</keyword>
<dbReference type="GO" id="GO:0003713">
    <property type="term" value="F:transcription coactivator activity"/>
    <property type="evidence" value="ECO:0007669"/>
    <property type="project" value="TreeGrafter"/>
</dbReference>
<organism evidence="7 8">
    <name type="scientific">Spizellomyces punctatus (strain DAOM BR117)</name>
    <dbReference type="NCBI Taxonomy" id="645134"/>
    <lineage>
        <taxon>Eukaryota</taxon>
        <taxon>Fungi</taxon>
        <taxon>Fungi incertae sedis</taxon>
        <taxon>Chytridiomycota</taxon>
        <taxon>Chytridiomycota incertae sedis</taxon>
        <taxon>Chytridiomycetes</taxon>
        <taxon>Spizellomycetales</taxon>
        <taxon>Spizellomycetaceae</taxon>
        <taxon>Spizellomyces</taxon>
    </lineage>
</organism>
<keyword evidence="3" id="KW-0805">Transcription regulation</keyword>
<dbReference type="GO" id="GO:0005669">
    <property type="term" value="C:transcription factor TFIID complex"/>
    <property type="evidence" value="ECO:0007669"/>
    <property type="project" value="TreeGrafter"/>
</dbReference>
<proteinExistence type="inferred from homology"/>
<dbReference type="Gene3D" id="1.10.20.10">
    <property type="entry name" value="Histone, subunit A"/>
    <property type="match status" value="1"/>
</dbReference>
<dbReference type="PANTHER" id="PTHR48068:SF4">
    <property type="entry name" value="TATA-BOX BINDING PROTEIN ASSOCIATED FACTOR 9"/>
    <property type="match status" value="1"/>
</dbReference>
<name>A0A0L0H8Q3_SPIPD</name>
<dbReference type="GO" id="GO:0046982">
    <property type="term" value="F:protein heterodimerization activity"/>
    <property type="evidence" value="ECO:0007669"/>
    <property type="project" value="InterPro"/>
</dbReference>
<dbReference type="AlphaFoldDB" id="A0A0L0H8Q3"/>
<feature type="compositionally biased region" description="Acidic residues" evidence="6">
    <location>
        <begin position="291"/>
        <end position="300"/>
    </location>
</feature>
<evidence type="ECO:0000256" key="5">
    <source>
        <dbReference type="ARBA" id="ARBA00023242"/>
    </source>
</evidence>
<dbReference type="GO" id="GO:0000124">
    <property type="term" value="C:SAGA complex"/>
    <property type="evidence" value="ECO:0007669"/>
    <property type="project" value="TreeGrafter"/>
</dbReference>
<comment type="subcellular location">
    <subcellularLocation>
        <location evidence="1">Nucleus</location>
    </subcellularLocation>
</comment>
<feature type="compositionally biased region" description="Low complexity" evidence="6">
    <location>
        <begin position="241"/>
        <end position="254"/>
    </location>
</feature>
<dbReference type="PANTHER" id="PTHR48068">
    <property type="entry name" value="TAF9 RNA POLYMERASE II, TATA BOX-BINDING PROTEIN (TBP)-ASSOCIATED FACTOR"/>
    <property type="match status" value="1"/>
</dbReference>
<dbReference type="InterPro" id="IPR003162">
    <property type="entry name" value="TFIID-31"/>
</dbReference>
<keyword evidence="5" id="KW-0539">Nucleus</keyword>
<protein>
    <recommendedName>
        <fullName evidence="9">Transcription initiation factor TFIID subunit 9</fullName>
    </recommendedName>
</protein>
<dbReference type="InterPro" id="IPR009072">
    <property type="entry name" value="Histone-fold"/>
</dbReference>
<sequence>MRNHVVANFTCATPPPDLPTNLPPSLISFMTVPMEETPAVAPSPPSTPNIPASAINAPTSISTSISSSVQQTVPDGINPETAALLAAAAAHGRQDAVQLPRDAKLVSLILQAMGVEDYEPRVIPQLLEFIHRYVLDVLADAQIYAEHASHNSISLDDVRLAIEGRAPHTFTTPPGREFLEALAAKRNSVPLPLIPEKFGVRLPPERHTLTSTNFQIAISRTSKHQPMDISTEASRPLTAAPSVRGPSVPGSPTSARASAASMTGVSGSDYQPAPTTPTPFPSVTAVKTEMDIDEDYDEEG</sequence>
<evidence type="ECO:0000256" key="1">
    <source>
        <dbReference type="ARBA" id="ARBA00004123"/>
    </source>
</evidence>
<comment type="similarity">
    <text evidence="2">Belongs to the TAF9 family.</text>
</comment>
<dbReference type="GeneID" id="27690521"/>
<evidence type="ECO:0000313" key="7">
    <source>
        <dbReference type="EMBL" id="KNC97371.1"/>
    </source>
</evidence>
<dbReference type="InterPro" id="IPR051431">
    <property type="entry name" value="TFIID_subunit_9"/>
</dbReference>
<dbReference type="CDD" id="cd07979">
    <property type="entry name" value="HFD_TAF9"/>
    <property type="match status" value="1"/>
</dbReference>
<dbReference type="Proteomes" id="UP000053201">
    <property type="component" value="Unassembled WGS sequence"/>
</dbReference>
<keyword evidence="8" id="KW-1185">Reference proteome</keyword>
<dbReference type="GO" id="GO:0016251">
    <property type="term" value="F:RNA polymerase II general transcription initiation factor activity"/>
    <property type="evidence" value="ECO:0007669"/>
    <property type="project" value="TreeGrafter"/>
</dbReference>
<dbReference type="Pfam" id="PF02291">
    <property type="entry name" value="TFIID-31kDa"/>
    <property type="match status" value="1"/>
</dbReference>
<dbReference type="OMA" id="WNMKDEW"/>
<evidence type="ECO:0000256" key="3">
    <source>
        <dbReference type="ARBA" id="ARBA00023015"/>
    </source>
</evidence>
<dbReference type="STRING" id="645134.A0A0L0H8Q3"/>
<evidence type="ECO:0008006" key="9">
    <source>
        <dbReference type="Google" id="ProtNLM"/>
    </source>
</evidence>
<gene>
    <name evidence="7" type="ORF">SPPG_07298</name>
</gene>
<reference evidence="7 8" key="1">
    <citation type="submission" date="2009-08" db="EMBL/GenBank/DDBJ databases">
        <title>The Genome Sequence of Spizellomyces punctatus strain DAOM BR117.</title>
        <authorList>
            <consortium name="The Broad Institute Genome Sequencing Platform"/>
            <person name="Russ C."/>
            <person name="Cuomo C."/>
            <person name="Shea T."/>
            <person name="Young S.K."/>
            <person name="Zeng Q."/>
            <person name="Koehrsen M."/>
            <person name="Haas B."/>
            <person name="Borodovsky M."/>
            <person name="Guigo R."/>
            <person name="Alvarado L."/>
            <person name="Berlin A."/>
            <person name="Bochicchio J."/>
            <person name="Borenstein D."/>
            <person name="Chapman S."/>
            <person name="Chen Z."/>
            <person name="Engels R."/>
            <person name="Freedman E."/>
            <person name="Gellesch M."/>
            <person name="Goldberg J."/>
            <person name="Griggs A."/>
            <person name="Gujja S."/>
            <person name="Heiman D."/>
            <person name="Hepburn T."/>
            <person name="Howarth C."/>
            <person name="Jen D."/>
            <person name="Larson L."/>
            <person name="Lewis B."/>
            <person name="Mehta T."/>
            <person name="Park D."/>
            <person name="Pearson M."/>
            <person name="Roberts A."/>
            <person name="Saif S."/>
            <person name="Shenoy N."/>
            <person name="Sisk P."/>
            <person name="Stolte C."/>
            <person name="Sykes S."/>
            <person name="Thomson T."/>
            <person name="Walk T."/>
            <person name="White J."/>
            <person name="Yandava C."/>
            <person name="Burger G."/>
            <person name="Gray M.W."/>
            <person name="Holland P.W.H."/>
            <person name="King N."/>
            <person name="Lang F.B.F."/>
            <person name="Roger A.J."/>
            <person name="Ruiz-Trillo I."/>
            <person name="Lander E."/>
            <person name="Nusbaum C."/>
        </authorList>
    </citation>
    <scope>NUCLEOTIDE SEQUENCE [LARGE SCALE GENOMIC DNA]</scope>
    <source>
        <strain evidence="7 8">DAOM BR117</strain>
    </source>
</reference>
<dbReference type="GO" id="GO:0051123">
    <property type="term" value="P:RNA polymerase II preinitiation complex assembly"/>
    <property type="evidence" value="ECO:0007669"/>
    <property type="project" value="TreeGrafter"/>
</dbReference>
<dbReference type="RefSeq" id="XP_016605411.1">
    <property type="nucleotide sequence ID" value="XM_016755459.1"/>
</dbReference>
<dbReference type="VEuPathDB" id="FungiDB:SPPG_07298"/>
<dbReference type="FunFam" id="1.10.20.10:FF:000018">
    <property type="entry name" value="Transcription initiation factor TFIID subunit 9"/>
    <property type="match status" value="1"/>
</dbReference>
<evidence type="ECO:0000256" key="2">
    <source>
        <dbReference type="ARBA" id="ARBA00007646"/>
    </source>
</evidence>
<dbReference type="InParanoid" id="A0A0L0H8Q3"/>
<dbReference type="OrthoDB" id="341924at2759"/>